<proteinExistence type="predicted"/>
<name>A0ABT7VUA7_9GAMM</name>
<comment type="caution">
    <text evidence="7">The sequence shown here is derived from an EMBL/GenBank/DDBJ whole genome shotgun (WGS) entry which is preliminary data.</text>
</comment>
<keyword evidence="4 7" id="KW-0418">Kinase</keyword>
<evidence type="ECO:0000256" key="2">
    <source>
        <dbReference type="ARBA" id="ARBA00022679"/>
    </source>
</evidence>
<dbReference type="InterPro" id="IPR000719">
    <property type="entry name" value="Prot_kinase_dom"/>
</dbReference>
<evidence type="ECO:0000259" key="6">
    <source>
        <dbReference type="PROSITE" id="PS50011"/>
    </source>
</evidence>
<dbReference type="Proteomes" id="UP001171945">
    <property type="component" value="Unassembled WGS sequence"/>
</dbReference>
<dbReference type="InterPro" id="IPR008271">
    <property type="entry name" value="Ser/Thr_kinase_AS"/>
</dbReference>
<organism evidence="7 8">
    <name type="scientific">Candidatus Marithioploca araucensis</name>
    <dbReference type="NCBI Taxonomy" id="70273"/>
    <lineage>
        <taxon>Bacteria</taxon>
        <taxon>Pseudomonadati</taxon>
        <taxon>Pseudomonadota</taxon>
        <taxon>Gammaproteobacteria</taxon>
        <taxon>Thiotrichales</taxon>
        <taxon>Thiotrichaceae</taxon>
        <taxon>Candidatus Marithioploca</taxon>
    </lineage>
</organism>
<keyword evidence="3" id="KW-0547">Nucleotide-binding</keyword>
<accession>A0ABT7VUA7</accession>
<dbReference type="SUPFAM" id="SSF56112">
    <property type="entry name" value="Protein kinase-like (PK-like)"/>
    <property type="match status" value="1"/>
</dbReference>
<reference evidence="7" key="1">
    <citation type="submission" date="2023-06" db="EMBL/GenBank/DDBJ databases">
        <title>Uncultivated large filamentous bacteria from sulfidic sediments reveal new species and different genomic features in energy metabolism and defense.</title>
        <authorList>
            <person name="Fonseca A."/>
        </authorList>
    </citation>
    <scope>NUCLEOTIDE SEQUENCE</scope>
    <source>
        <strain evidence="7">HSG4</strain>
    </source>
</reference>
<dbReference type="InterPro" id="IPR011009">
    <property type="entry name" value="Kinase-like_dom_sf"/>
</dbReference>
<dbReference type="EMBL" id="JAUCGM010000464">
    <property type="protein sequence ID" value="MDM8563132.1"/>
    <property type="molecule type" value="Genomic_DNA"/>
</dbReference>
<keyword evidence="2 7" id="KW-0808">Transferase</keyword>
<evidence type="ECO:0000256" key="3">
    <source>
        <dbReference type="ARBA" id="ARBA00022741"/>
    </source>
</evidence>
<dbReference type="PANTHER" id="PTHR43671:SF13">
    <property type="entry name" value="SERINE_THREONINE-PROTEIN KINASE NEK2"/>
    <property type="match status" value="1"/>
</dbReference>
<evidence type="ECO:0000313" key="7">
    <source>
        <dbReference type="EMBL" id="MDM8563132.1"/>
    </source>
</evidence>
<feature type="non-terminal residue" evidence="7">
    <location>
        <position position="304"/>
    </location>
</feature>
<keyword evidence="5" id="KW-0067">ATP-binding</keyword>
<sequence>MANIQDNRNALPIGYRLGDYQIQKVLGDGAFGISYLAQDTQLDTPVAIKEYLPNELAVREGDYTVQAKSGKDADNFAWGLDRFIKEARILAQFKHPNIVRVLRFFEKHHTAYIVMEYEQGQSLADLIKDGETATEDEIMTILQPLLDGLETVHNGGYLHRDIKPGNIYLRATNNIPVLIDFGAARYEVGNRSRSVTAIVTPGYAPFEQYETKGSQQGAWTDIYALGAVLYKLISGKTPVESPERIGAIVRGKPDPLTPAVEIGRERYSPHLLESIDWALKVNEDERPQNVGEWREKLLAIPVAI</sequence>
<protein>
    <recommendedName>
        <fullName evidence="1">non-specific serine/threonine protein kinase</fullName>
        <ecNumber evidence="1">2.7.11.1</ecNumber>
    </recommendedName>
</protein>
<dbReference type="EC" id="2.7.11.1" evidence="1"/>
<dbReference type="PANTHER" id="PTHR43671">
    <property type="entry name" value="SERINE/THREONINE-PROTEIN KINASE NEK"/>
    <property type="match status" value="1"/>
</dbReference>
<dbReference type="PROSITE" id="PS00108">
    <property type="entry name" value="PROTEIN_KINASE_ST"/>
    <property type="match status" value="1"/>
</dbReference>
<dbReference type="Pfam" id="PF00069">
    <property type="entry name" value="Pkinase"/>
    <property type="match status" value="1"/>
</dbReference>
<evidence type="ECO:0000256" key="4">
    <source>
        <dbReference type="ARBA" id="ARBA00022777"/>
    </source>
</evidence>
<dbReference type="SMART" id="SM00220">
    <property type="entry name" value="S_TKc"/>
    <property type="match status" value="1"/>
</dbReference>
<dbReference type="PROSITE" id="PS50011">
    <property type="entry name" value="PROTEIN_KINASE_DOM"/>
    <property type="match status" value="1"/>
</dbReference>
<feature type="domain" description="Protein kinase" evidence="6">
    <location>
        <begin position="20"/>
        <end position="298"/>
    </location>
</feature>
<evidence type="ECO:0000256" key="5">
    <source>
        <dbReference type="ARBA" id="ARBA00022840"/>
    </source>
</evidence>
<dbReference type="InterPro" id="IPR050660">
    <property type="entry name" value="NEK_Ser/Thr_kinase"/>
</dbReference>
<dbReference type="Gene3D" id="1.10.510.10">
    <property type="entry name" value="Transferase(Phosphotransferase) domain 1"/>
    <property type="match status" value="1"/>
</dbReference>
<keyword evidence="8" id="KW-1185">Reference proteome</keyword>
<dbReference type="CDD" id="cd14014">
    <property type="entry name" value="STKc_PknB_like"/>
    <property type="match status" value="1"/>
</dbReference>
<evidence type="ECO:0000256" key="1">
    <source>
        <dbReference type="ARBA" id="ARBA00012513"/>
    </source>
</evidence>
<dbReference type="GO" id="GO:0004674">
    <property type="term" value="F:protein serine/threonine kinase activity"/>
    <property type="evidence" value="ECO:0007669"/>
    <property type="project" value="UniProtKB-EC"/>
</dbReference>
<gene>
    <name evidence="7" type="ORF">QUF54_07245</name>
</gene>
<evidence type="ECO:0000313" key="8">
    <source>
        <dbReference type="Proteomes" id="UP001171945"/>
    </source>
</evidence>